<feature type="compositionally biased region" description="Acidic residues" evidence="1">
    <location>
        <begin position="115"/>
        <end position="128"/>
    </location>
</feature>
<protein>
    <submittedName>
        <fullName evidence="2">Uncharacterized protein</fullName>
    </submittedName>
</protein>
<evidence type="ECO:0000313" key="3">
    <source>
        <dbReference type="Proteomes" id="UP000823775"/>
    </source>
</evidence>
<name>A0ABS8SLI2_DATST</name>
<feature type="region of interest" description="Disordered" evidence="1">
    <location>
        <begin position="115"/>
        <end position="140"/>
    </location>
</feature>
<evidence type="ECO:0000256" key="1">
    <source>
        <dbReference type="SAM" id="MobiDB-lite"/>
    </source>
</evidence>
<sequence>MTGIPINVGVLIKNMLKRERVKKGENFGFGGLLTRFLRGHDIEEEEEDYRPTFDPRWIDVTKTKEPEGINDPVLFVNKRSVRIDNILSDLVGTGYEEPLDDDVAIEDEMARVDSDIEFSDDNEEDSEMGEAALSYTDNEE</sequence>
<organism evidence="2 3">
    <name type="scientific">Datura stramonium</name>
    <name type="common">Jimsonweed</name>
    <name type="synonym">Common thornapple</name>
    <dbReference type="NCBI Taxonomy" id="4076"/>
    <lineage>
        <taxon>Eukaryota</taxon>
        <taxon>Viridiplantae</taxon>
        <taxon>Streptophyta</taxon>
        <taxon>Embryophyta</taxon>
        <taxon>Tracheophyta</taxon>
        <taxon>Spermatophyta</taxon>
        <taxon>Magnoliopsida</taxon>
        <taxon>eudicotyledons</taxon>
        <taxon>Gunneridae</taxon>
        <taxon>Pentapetalae</taxon>
        <taxon>asterids</taxon>
        <taxon>lamiids</taxon>
        <taxon>Solanales</taxon>
        <taxon>Solanaceae</taxon>
        <taxon>Solanoideae</taxon>
        <taxon>Datureae</taxon>
        <taxon>Datura</taxon>
    </lineage>
</organism>
<gene>
    <name evidence="2" type="ORF">HAX54_041610</name>
</gene>
<evidence type="ECO:0000313" key="2">
    <source>
        <dbReference type="EMBL" id="MCD7459678.1"/>
    </source>
</evidence>
<dbReference type="EMBL" id="JACEIK010000601">
    <property type="protein sequence ID" value="MCD7459678.1"/>
    <property type="molecule type" value="Genomic_DNA"/>
</dbReference>
<proteinExistence type="predicted"/>
<comment type="caution">
    <text evidence="2">The sequence shown here is derived from an EMBL/GenBank/DDBJ whole genome shotgun (WGS) entry which is preliminary data.</text>
</comment>
<accession>A0ABS8SLI2</accession>
<dbReference type="Proteomes" id="UP000823775">
    <property type="component" value="Unassembled WGS sequence"/>
</dbReference>
<reference evidence="2 3" key="1">
    <citation type="journal article" date="2021" name="BMC Genomics">
        <title>Datura genome reveals duplications of psychoactive alkaloid biosynthetic genes and high mutation rate following tissue culture.</title>
        <authorList>
            <person name="Rajewski A."/>
            <person name="Carter-House D."/>
            <person name="Stajich J."/>
            <person name="Litt A."/>
        </authorList>
    </citation>
    <scope>NUCLEOTIDE SEQUENCE [LARGE SCALE GENOMIC DNA]</scope>
    <source>
        <strain evidence="2">AR-01</strain>
    </source>
</reference>
<keyword evidence="3" id="KW-1185">Reference proteome</keyword>